<evidence type="ECO:0000256" key="1">
    <source>
        <dbReference type="ARBA" id="ARBA00023242"/>
    </source>
</evidence>
<reference evidence="4 5" key="1">
    <citation type="submission" date="2017-03" db="EMBL/GenBank/DDBJ databases">
        <title>Genomes of endolithic fungi from Antarctica.</title>
        <authorList>
            <person name="Coleine C."/>
            <person name="Masonjones S."/>
            <person name="Stajich J.E."/>
        </authorList>
    </citation>
    <scope>NUCLEOTIDE SEQUENCE [LARGE SCALE GENOMIC DNA]</scope>
    <source>
        <strain evidence="4 5">CCFEE 5187</strain>
    </source>
</reference>
<gene>
    <name evidence="4" type="ORF">B0A49_13294</name>
</gene>
<dbReference type="GO" id="GO:0008270">
    <property type="term" value="F:zinc ion binding"/>
    <property type="evidence" value="ECO:0007669"/>
    <property type="project" value="InterPro"/>
</dbReference>
<dbReference type="OrthoDB" id="2110361at2759"/>
<name>A0A4U0VQV7_9PEZI</name>
<comment type="caution">
    <text evidence="4">The sequence shown here is derived from an EMBL/GenBank/DDBJ whole genome shotgun (WGS) entry which is preliminary data.</text>
</comment>
<dbReference type="InterPro" id="IPR007219">
    <property type="entry name" value="XnlR_reg_dom"/>
</dbReference>
<proteinExistence type="predicted"/>
<accession>A0A4U0VQV7</accession>
<feature type="region of interest" description="Disordered" evidence="2">
    <location>
        <begin position="477"/>
        <end position="526"/>
    </location>
</feature>
<feature type="region of interest" description="Disordered" evidence="2">
    <location>
        <begin position="79"/>
        <end position="103"/>
    </location>
</feature>
<dbReference type="Proteomes" id="UP000308768">
    <property type="component" value="Unassembled WGS sequence"/>
</dbReference>
<dbReference type="InterPro" id="IPR050987">
    <property type="entry name" value="AtrR-like"/>
</dbReference>
<feature type="non-terminal residue" evidence="4">
    <location>
        <position position="526"/>
    </location>
</feature>
<sequence length="526" mass="59046">MSSLKQVQDLEKQLVQAKQHINQLRSMLQERGATDLDVKAPPAPLLNLPEIGPNTERRHTPPTLEDFDHVRKRLRTIGRGIFKPPPPYRQQRPQASYSLPSPSLPPKHVADRLISQYHGAVHVYAPLLHWPTFVDEYETLYRAGTFHGIRHIWVPLFFSILACGTLETQDSFPGSARPETEGTSYVETCIQSLDLWTDELTIDHARTALLLSIFFMELNLKSAAWIWLGSAIRISQDVGLHYDSGPWPIVEAEVRRRVWWSIYNWDRLVSLEVGRPLLIDDDDCEVGWPTPVDDRYIQPNGIVMPPDGQSPPNGLIAVIPVVRFISQLKRTLKARVVAPATLDTYDAYFQSIMLSYPEPYQITSGAPLDPRLLCAATTLQVARFFLYRHNLSPACRRTFRAEYAVALVCVCAMSAVGDLRRANVACGRNLAFFLEQLIDRVHRGEGNPQQLLADEEMLAYASGDMQGCPESSWAWTGSETGTKLNSTPLHPPSDITQPQLNGDPTAGTYPHRAPLRMGSPSETDSK</sequence>
<dbReference type="Pfam" id="PF04082">
    <property type="entry name" value="Fungal_trans"/>
    <property type="match status" value="1"/>
</dbReference>
<feature type="domain" description="Xylanolytic transcriptional activator regulatory" evidence="3">
    <location>
        <begin position="224"/>
        <end position="295"/>
    </location>
</feature>
<dbReference type="STRING" id="331657.A0A4U0VQV7"/>
<evidence type="ECO:0000313" key="5">
    <source>
        <dbReference type="Proteomes" id="UP000308768"/>
    </source>
</evidence>
<keyword evidence="5" id="KW-1185">Reference proteome</keyword>
<evidence type="ECO:0000313" key="4">
    <source>
        <dbReference type="EMBL" id="TKA51798.1"/>
    </source>
</evidence>
<protein>
    <recommendedName>
        <fullName evidence="3">Xylanolytic transcriptional activator regulatory domain-containing protein</fullName>
    </recommendedName>
</protein>
<dbReference type="SMART" id="SM00906">
    <property type="entry name" value="Fungal_trans"/>
    <property type="match status" value="1"/>
</dbReference>
<evidence type="ECO:0000256" key="2">
    <source>
        <dbReference type="SAM" id="MobiDB-lite"/>
    </source>
</evidence>
<feature type="region of interest" description="Disordered" evidence="2">
    <location>
        <begin position="37"/>
        <end position="63"/>
    </location>
</feature>
<dbReference type="GO" id="GO:0003677">
    <property type="term" value="F:DNA binding"/>
    <property type="evidence" value="ECO:0007669"/>
    <property type="project" value="InterPro"/>
</dbReference>
<organism evidence="4 5">
    <name type="scientific">Cryomyces minteri</name>
    <dbReference type="NCBI Taxonomy" id="331657"/>
    <lineage>
        <taxon>Eukaryota</taxon>
        <taxon>Fungi</taxon>
        <taxon>Dikarya</taxon>
        <taxon>Ascomycota</taxon>
        <taxon>Pezizomycotina</taxon>
        <taxon>Dothideomycetes</taxon>
        <taxon>Dothideomycetes incertae sedis</taxon>
        <taxon>Cryomyces</taxon>
    </lineage>
</organism>
<dbReference type="CDD" id="cd12148">
    <property type="entry name" value="fungal_TF_MHR"/>
    <property type="match status" value="1"/>
</dbReference>
<keyword evidence="1" id="KW-0539">Nucleus</keyword>
<dbReference type="GO" id="GO:0003700">
    <property type="term" value="F:DNA-binding transcription factor activity"/>
    <property type="evidence" value="ECO:0007669"/>
    <property type="project" value="InterPro"/>
</dbReference>
<dbReference type="PANTHER" id="PTHR46910:SF1">
    <property type="entry name" value="MISCELLANEOUS ZN(II)2CYS6 TRANSCRIPTION FACTOR (EUROFUNG)-RELATED"/>
    <property type="match status" value="1"/>
</dbReference>
<dbReference type="AlphaFoldDB" id="A0A4U0VQV7"/>
<dbReference type="GO" id="GO:0006351">
    <property type="term" value="P:DNA-templated transcription"/>
    <property type="evidence" value="ECO:0007669"/>
    <property type="project" value="InterPro"/>
</dbReference>
<feature type="compositionally biased region" description="Low complexity" evidence="2">
    <location>
        <begin position="89"/>
        <end position="101"/>
    </location>
</feature>
<feature type="compositionally biased region" description="Polar residues" evidence="2">
    <location>
        <begin position="477"/>
        <end position="502"/>
    </location>
</feature>
<dbReference type="PANTHER" id="PTHR46910">
    <property type="entry name" value="TRANSCRIPTION FACTOR PDR1"/>
    <property type="match status" value="1"/>
</dbReference>
<evidence type="ECO:0000259" key="3">
    <source>
        <dbReference type="SMART" id="SM00906"/>
    </source>
</evidence>
<dbReference type="EMBL" id="NAJN01002509">
    <property type="protein sequence ID" value="TKA51798.1"/>
    <property type="molecule type" value="Genomic_DNA"/>
</dbReference>